<sequence>MPGQQDANIKLLYPVDNGTFFTADTVANGAEFAVVANVEIGQELMEVITKEDLFVSVVNLSRSTVVQRKTVSNSLAPQADPLNQELRVTIDPTWSADEGDVLQAIATYKVTSGLRVDLSTALSPMFVVSA</sequence>
<organism evidence="1 2">
    <name type="scientific">Phytohabitans aurantiacus</name>
    <dbReference type="NCBI Taxonomy" id="3016789"/>
    <lineage>
        <taxon>Bacteria</taxon>
        <taxon>Bacillati</taxon>
        <taxon>Actinomycetota</taxon>
        <taxon>Actinomycetes</taxon>
        <taxon>Micromonosporales</taxon>
        <taxon>Micromonosporaceae</taxon>
    </lineage>
</organism>
<accession>A0ABQ5R6K4</accession>
<evidence type="ECO:0008006" key="3">
    <source>
        <dbReference type="Google" id="ProtNLM"/>
    </source>
</evidence>
<gene>
    <name evidence="1" type="ORF">Pa4123_74790</name>
</gene>
<keyword evidence="2" id="KW-1185">Reference proteome</keyword>
<comment type="caution">
    <text evidence="1">The sequence shown here is derived from an EMBL/GenBank/DDBJ whole genome shotgun (WGS) entry which is preliminary data.</text>
</comment>
<dbReference type="EMBL" id="BSDI01000056">
    <property type="protein sequence ID" value="GLI02201.1"/>
    <property type="molecule type" value="Genomic_DNA"/>
</dbReference>
<evidence type="ECO:0000313" key="2">
    <source>
        <dbReference type="Proteomes" id="UP001144280"/>
    </source>
</evidence>
<reference evidence="1" key="1">
    <citation type="submission" date="2022-12" db="EMBL/GenBank/DDBJ databases">
        <title>New Phytohabitans aurantiacus sp. RD004123 nov., an actinomycete isolated from soil.</title>
        <authorList>
            <person name="Triningsih D.W."/>
            <person name="Harunari E."/>
            <person name="Igarashi Y."/>
        </authorList>
    </citation>
    <scope>NUCLEOTIDE SEQUENCE</scope>
    <source>
        <strain evidence="1">RD004123</strain>
    </source>
</reference>
<protein>
    <recommendedName>
        <fullName evidence="3">Flp pilus assembly protein RcpC/CpaB domain-containing protein</fullName>
    </recommendedName>
</protein>
<name>A0ABQ5R6K4_9ACTN</name>
<dbReference type="RefSeq" id="WP_281903697.1">
    <property type="nucleotide sequence ID" value="NZ_BSDI01000056.1"/>
</dbReference>
<proteinExistence type="predicted"/>
<dbReference type="Proteomes" id="UP001144280">
    <property type="component" value="Unassembled WGS sequence"/>
</dbReference>
<evidence type="ECO:0000313" key="1">
    <source>
        <dbReference type="EMBL" id="GLI02201.1"/>
    </source>
</evidence>